<comment type="caution">
    <text evidence="2">The sequence shown here is derived from an EMBL/GenBank/DDBJ whole genome shotgun (WGS) entry which is preliminary data.</text>
</comment>
<feature type="signal peptide" evidence="1">
    <location>
        <begin position="1"/>
        <end position="29"/>
    </location>
</feature>
<dbReference type="Proteomes" id="UP001138961">
    <property type="component" value="Unassembled WGS sequence"/>
</dbReference>
<evidence type="ECO:0000313" key="3">
    <source>
        <dbReference type="Proteomes" id="UP001138961"/>
    </source>
</evidence>
<proteinExistence type="predicted"/>
<sequence>MITALFPRRSLMVLLTATAISAVGQGVWAQQSCAVGTVPVPDNCAPKAPALPGTGFSITLNGAPVAGDARVVEVARKVDIVLAKADIRVTFDGLGAQPRLDLEQVPGSAPDSYLLGSALNYPAYVTRAEMRIVQLDALGGPRLIDSLPVTPNGQVSYTAPDAGEYAVVHRVYDAQGRFDETQPQPLGTDLPAGSAADIEEGRDTIARRAIPVFGGAVTVSGANVMPGSRVQVLGQTVRPDASGRFVVQRILPQGGYDIDVTVTGPFQATELVRDIDIPAADWFAVGTADVTLGLRTDGRDGSSDSYAVGRLAGFINGRTASGYEITASVDTGEGPLEDLLRDLDEKDPRQLLLRIDPDDYYPTFGDDAEILDLTPTSGKIYARIARENNFAQFGDFVSEMGDNAFVRNDRTLYGAQAHVETRVQTAFGTPVGRATVHAAQPDSIPVREALNGTGGSVYFLANQDVLRGTEQLFVQVRDPQSDRVIESRALTPGVDYDINYIQGLVTLSEPLLSSTGDGIGGTTGPRRNRVLLVAQYEYVPVLGDIDGFASGVRVERWVAPGLRVGLSGTRDDTGIRDHTLVGGDLLFALTERSYLRLDAARSEGQGIDTLLSFDGGLSTNTQDAASGQGTSVRVEGSADLTDLGLSREGKINAYVEQREEGFSSLDTQVTALNGDEDLFGLSADVQLTDATALRLSYDSYKSAAGDSDKEGVAAVTTALNDRLSYTLGAERIDRDALGEQGSRIDVAARLTYAFDNARSAYVFGQTTVDRDGLEDNDRVGLGVELGTGTGWGFEGELSDGSLGAGARAYAVYTDAAGDTQYIGYTLEPGRELNGLDLTGDDKGRFVVGGRRTLSQTVSVFGENTYDMFGERTSLISAYGVTYAPIEKFSTTLAFETGEIDVEGLETLDRYAVSLGVSYATDAVSAKGRLEYRSEEGSEAGSLRDTDTVVATADLAYKIDETQRVLFSADTVQSSGSETGFRNGDYADVSIGYALRPIEDDRFNMLARYRYLDDQIGQRVDGLDMLGPVQRSHVGSVDASYDVNQYWTLSGKLGYRGGEFAPVQGGTFTRNDAMLTVIGARYHLVDDWDLLAEARRLDLITADVTRGGVLIAAFKQLGKNLQVGGGYNFSRFSDDLTDLTYDDRGVFVNIVGKY</sequence>
<feature type="chain" id="PRO_5046230116" evidence="1">
    <location>
        <begin position="30"/>
        <end position="1153"/>
    </location>
</feature>
<dbReference type="SUPFAM" id="SSF56935">
    <property type="entry name" value="Porins"/>
    <property type="match status" value="1"/>
</dbReference>
<protein>
    <submittedName>
        <fullName evidence="2">Uncharacterized protein</fullName>
    </submittedName>
</protein>
<dbReference type="RefSeq" id="WP_226749291.1">
    <property type="nucleotide sequence ID" value="NZ_JAJATZ010000014.1"/>
</dbReference>
<keyword evidence="1" id="KW-0732">Signal</keyword>
<gene>
    <name evidence="2" type="ORF">LGQ03_16510</name>
</gene>
<accession>A0ABS8BZF4</accession>
<organism evidence="2 3">
    <name type="scientific">Loktanella gaetbuli</name>
    <dbReference type="NCBI Taxonomy" id="2881335"/>
    <lineage>
        <taxon>Bacteria</taxon>
        <taxon>Pseudomonadati</taxon>
        <taxon>Pseudomonadota</taxon>
        <taxon>Alphaproteobacteria</taxon>
        <taxon>Rhodobacterales</taxon>
        <taxon>Roseobacteraceae</taxon>
        <taxon>Loktanella</taxon>
    </lineage>
</organism>
<reference evidence="2" key="1">
    <citation type="submission" date="2021-10" db="EMBL/GenBank/DDBJ databases">
        <title>Loktanella gaetbuli sp. nov., isolated from a tidal flat.</title>
        <authorList>
            <person name="Park S."/>
            <person name="Yoon J.-H."/>
        </authorList>
    </citation>
    <scope>NUCLEOTIDE SEQUENCE</scope>
    <source>
        <strain evidence="2">TSTF-M6</strain>
    </source>
</reference>
<name>A0ABS8BZF4_9RHOB</name>
<keyword evidence="3" id="KW-1185">Reference proteome</keyword>
<evidence type="ECO:0000313" key="2">
    <source>
        <dbReference type="EMBL" id="MCB5200841.1"/>
    </source>
</evidence>
<evidence type="ECO:0000256" key="1">
    <source>
        <dbReference type="SAM" id="SignalP"/>
    </source>
</evidence>
<dbReference type="EMBL" id="JAJATZ010000014">
    <property type="protein sequence ID" value="MCB5200841.1"/>
    <property type="molecule type" value="Genomic_DNA"/>
</dbReference>